<name>A0A5J4Q1G7_9ZZZZ</name>
<reference evidence="9" key="1">
    <citation type="submission" date="2019-03" db="EMBL/GenBank/DDBJ databases">
        <title>Single cell metagenomics reveals metabolic interactions within the superorganism composed of flagellate Streblomastix strix and complex community of Bacteroidetes bacteria on its surface.</title>
        <authorList>
            <person name="Treitli S.C."/>
            <person name="Kolisko M."/>
            <person name="Husnik F."/>
            <person name="Keeling P."/>
            <person name="Hampl V."/>
        </authorList>
    </citation>
    <scope>NUCLEOTIDE SEQUENCE</scope>
    <source>
        <strain evidence="9">STM</strain>
    </source>
</reference>
<keyword evidence="6 7" id="KW-0472">Membrane</keyword>
<dbReference type="InterPro" id="IPR018456">
    <property type="entry name" value="PTR2_symporter_CS"/>
</dbReference>
<dbReference type="InterPro" id="IPR036259">
    <property type="entry name" value="MFS_trans_sf"/>
</dbReference>
<dbReference type="GO" id="GO:0022857">
    <property type="term" value="F:transmembrane transporter activity"/>
    <property type="evidence" value="ECO:0007669"/>
    <property type="project" value="InterPro"/>
</dbReference>
<evidence type="ECO:0000256" key="6">
    <source>
        <dbReference type="ARBA" id="ARBA00023136"/>
    </source>
</evidence>
<evidence type="ECO:0000256" key="3">
    <source>
        <dbReference type="ARBA" id="ARBA00022475"/>
    </source>
</evidence>
<dbReference type="PANTHER" id="PTHR23517:SF15">
    <property type="entry name" value="PROTON-DEPENDENT OLIGOPEPTIDE FAMILY TRANSPORT PROTEIN"/>
    <property type="match status" value="1"/>
</dbReference>
<dbReference type="Gene3D" id="1.20.1250.20">
    <property type="entry name" value="MFS general substrate transporter like domains"/>
    <property type="match status" value="1"/>
</dbReference>
<evidence type="ECO:0000256" key="1">
    <source>
        <dbReference type="ARBA" id="ARBA00004651"/>
    </source>
</evidence>
<dbReference type="EMBL" id="SNRY01005481">
    <property type="protein sequence ID" value="KAA6314849.1"/>
    <property type="molecule type" value="Genomic_DNA"/>
</dbReference>
<evidence type="ECO:0000256" key="4">
    <source>
        <dbReference type="ARBA" id="ARBA00022692"/>
    </source>
</evidence>
<dbReference type="SUPFAM" id="SSF103473">
    <property type="entry name" value="MFS general substrate transporter"/>
    <property type="match status" value="1"/>
</dbReference>
<feature type="transmembrane region" description="Helical" evidence="7">
    <location>
        <begin position="21"/>
        <end position="40"/>
    </location>
</feature>
<feature type="domain" description="Major facilitator superfamily (MFS) profile" evidence="8">
    <location>
        <begin position="8"/>
        <end position="232"/>
    </location>
</feature>
<dbReference type="Pfam" id="PF00854">
    <property type="entry name" value="PTR2"/>
    <property type="match status" value="1"/>
</dbReference>
<gene>
    <name evidence="9" type="ORF">EZS27_034601</name>
</gene>
<keyword evidence="2" id="KW-0813">Transport</keyword>
<keyword evidence="5 7" id="KW-1133">Transmembrane helix</keyword>
<comment type="subcellular location">
    <subcellularLocation>
        <location evidence="1">Cell membrane</location>
        <topology evidence="1">Multi-pass membrane protein</topology>
    </subcellularLocation>
</comment>
<feature type="transmembrane region" description="Helical" evidence="7">
    <location>
        <begin position="105"/>
        <end position="127"/>
    </location>
</feature>
<dbReference type="InterPro" id="IPR020846">
    <property type="entry name" value="MFS_dom"/>
</dbReference>
<feature type="transmembrane region" description="Helical" evidence="7">
    <location>
        <begin position="148"/>
        <end position="169"/>
    </location>
</feature>
<dbReference type="GO" id="GO:0006857">
    <property type="term" value="P:oligopeptide transport"/>
    <property type="evidence" value="ECO:0007669"/>
    <property type="project" value="InterPro"/>
</dbReference>
<accession>A0A5J4Q1G7</accession>
<evidence type="ECO:0000256" key="7">
    <source>
        <dbReference type="SAM" id="Phobius"/>
    </source>
</evidence>
<keyword evidence="4 7" id="KW-0812">Transmembrane</keyword>
<proteinExistence type="predicted"/>
<dbReference type="PROSITE" id="PS01023">
    <property type="entry name" value="PTR2_2"/>
    <property type="match status" value="1"/>
</dbReference>
<organism evidence="9">
    <name type="scientific">termite gut metagenome</name>
    <dbReference type="NCBI Taxonomy" id="433724"/>
    <lineage>
        <taxon>unclassified sequences</taxon>
        <taxon>metagenomes</taxon>
        <taxon>organismal metagenomes</taxon>
    </lineage>
</organism>
<dbReference type="InterPro" id="IPR000109">
    <property type="entry name" value="POT_fam"/>
</dbReference>
<evidence type="ECO:0000256" key="5">
    <source>
        <dbReference type="ARBA" id="ARBA00022989"/>
    </source>
</evidence>
<feature type="non-terminal residue" evidence="9">
    <location>
        <position position="232"/>
    </location>
</feature>
<dbReference type="AlphaFoldDB" id="A0A5J4Q1G7"/>
<comment type="caution">
    <text evidence="9">The sequence shown here is derived from an EMBL/GenBank/DDBJ whole genome shotgun (WGS) entry which is preliminary data.</text>
</comment>
<feature type="transmembrane region" description="Helical" evidence="7">
    <location>
        <begin position="73"/>
        <end position="93"/>
    </location>
</feature>
<dbReference type="PANTHER" id="PTHR23517">
    <property type="entry name" value="RESISTANCE PROTEIN MDTM, PUTATIVE-RELATED-RELATED"/>
    <property type="match status" value="1"/>
</dbReference>
<feature type="transmembrane region" description="Helical" evidence="7">
    <location>
        <begin position="46"/>
        <end position="66"/>
    </location>
</feature>
<protein>
    <submittedName>
        <fullName evidence="9">Di-/tripeptide transporter</fullName>
    </submittedName>
</protein>
<dbReference type="GO" id="GO:0005886">
    <property type="term" value="C:plasma membrane"/>
    <property type="evidence" value="ECO:0007669"/>
    <property type="project" value="UniProtKB-SubCell"/>
</dbReference>
<sequence length="232" mass="25192">MFNKHPKGLIAAALANMGERFGFYTMMAILVLFLQAKFGLSGTNAGLIYSVFYFSIYILAFVGGIIADKTRNYKGTILCGLILMALGYLILAIPSPTPVVNTRLFLTVSCAGLFIIAFGNGLFKGNLQALVGQMYDNEKYGSLRDSGFSLFYMFINVGAIFAPLAAIGVRNWWLNAHGYAYNADLPTLCHGQLTHTLTPEATETFYKLASEASGGRIADYSGFAAGYLNVFT</sequence>
<keyword evidence="3" id="KW-1003">Cell membrane</keyword>
<evidence type="ECO:0000313" key="9">
    <source>
        <dbReference type="EMBL" id="KAA6314849.1"/>
    </source>
</evidence>
<dbReference type="PROSITE" id="PS50850">
    <property type="entry name" value="MFS"/>
    <property type="match status" value="1"/>
</dbReference>
<evidence type="ECO:0000259" key="8">
    <source>
        <dbReference type="PROSITE" id="PS50850"/>
    </source>
</evidence>
<evidence type="ECO:0000256" key="2">
    <source>
        <dbReference type="ARBA" id="ARBA00022448"/>
    </source>
</evidence>
<dbReference type="InterPro" id="IPR050171">
    <property type="entry name" value="MFS_Transporters"/>
</dbReference>